<dbReference type="EMBL" id="MU853403">
    <property type="protein sequence ID" value="KAK4136626.1"/>
    <property type="molecule type" value="Genomic_DNA"/>
</dbReference>
<sequence>MRDLAFNPDGYYAPPTPARQQLGARSSSVSSTSSSTSYAGPYSTASNHHGSISRTISPAVGMSDAGSGAVAFGRSHYQGLAHEHPLVPSPPPYLQVQAGPSISLYSPMPSPRQFPRSSPYDYHPLGTLPQQPSPLSYQTFHPPPMYPSQYAATSYHSSPALPSYQVPLVRPPMSMIARPESPKESFLLKMLQRLPAVVVAEIHKNLTWFECWKVYRVCRWMRDHFHPDRLPEDMRFAGVFYAEQYYGRYGQPDTPDHSPTVTKRSADNKKGPPWFACYHCYTIKGFEHFELYKWNITSKEGAHSEGNSPRLKQEYTPPSTPTPTGNPHYDPTLTRSSLAAAARNGRQTSSTLSIHREGSPKPENPRIRETWGIRRYCLDCGLSKRIYQPNDLIELRKQIKPREAAWVCGCWKIRWRPERLHCADCGYHTPLSMTPRRGPS</sequence>
<protein>
    <submittedName>
        <fullName evidence="2">Uncharacterized protein</fullName>
    </submittedName>
</protein>
<name>A0AAN6ZGC3_9PEZI</name>
<comment type="caution">
    <text evidence="2">The sequence shown here is derived from an EMBL/GenBank/DDBJ whole genome shotgun (WGS) entry which is preliminary data.</text>
</comment>
<gene>
    <name evidence="2" type="ORF">BT67DRAFT_432436</name>
</gene>
<feature type="region of interest" description="Disordered" evidence="1">
    <location>
        <begin position="1"/>
        <end position="50"/>
    </location>
</feature>
<organism evidence="2 3">
    <name type="scientific">Trichocladium antarcticum</name>
    <dbReference type="NCBI Taxonomy" id="1450529"/>
    <lineage>
        <taxon>Eukaryota</taxon>
        <taxon>Fungi</taxon>
        <taxon>Dikarya</taxon>
        <taxon>Ascomycota</taxon>
        <taxon>Pezizomycotina</taxon>
        <taxon>Sordariomycetes</taxon>
        <taxon>Sordariomycetidae</taxon>
        <taxon>Sordariales</taxon>
        <taxon>Chaetomiaceae</taxon>
        <taxon>Trichocladium</taxon>
    </lineage>
</organism>
<keyword evidence="3" id="KW-1185">Reference proteome</keyword>
<proteinExistence type="predicted"/>
<feature type="compositionally biased region" description="Basic and acidic residues" evidence="1">
    <location>
        <begin position="354"/>
        <end position="366"/>
    </location>
</feature>
<dbReference type="Proteomes" id="UP001304895">
    <property type="component" value="Unassembled WGS sequence"/>
</dbReference>
<evidence type="ECO:0000313" key="2">
    <source>
        <dbReference type="EMBL" id="KAK4136626.1"/>
    </source>
</evidence>
<dbReference type="AlphaFoldDB" id="A0AAN6ZGC3"/>
<evidence type="ECO:0000313" key="3">
    <source>
        <dbReference type="Proteomes" id="UP001304895"/>
    </source>
</evidence>
<feature type="region of interest" description="Disordered" evidence="1">
    <location>
        <begin position="302"/>
        <end position="366"/>
    </location>
</feature>
<feature type="compositionally biased region" description="Low complexity" evidence="1">
    <location>
        <begin position="26"/>
        <end position="46"/>
    </location>
</feature>
<reference evidence="2" key="2">
    <citation type="submission" date="2023-05" db="EMBL/GenBank/DDBJ databases">
        <authorList>
            <consortium name="Lawrence Berkeley National Laboratory"/>
            <person name="Steindorff A."/>
            <person name="Hensen N."/>
            <person name="Bonometti L."/>
            <person name="Westerberg I."/>
            <person name="Brannstrom I.O."/>
            <person name="Guillou S."/>
            <person name="Cros-Aarteil S."/>
            <person name="Calhoun S."/>
            <person name="Haridas S."/>
            <person name="Kuo A."/>
            <person name="Mondo S."/>
            <person name="Pangilinan J."/>
            <person name="Riley R."/>
            <person name="Labutti K."/>
            <person name="Andreopoulos B."/>
            <person name="Lipzen A."/>
            <person name="Chen C."/>
            <person name="Yanf M."/>
            <person name="Daum C."/>
            <person name="Ng V."/>
            <person name="Clum A."/>
            <person name="Ohm R."/>
            <person name="Martin F."/>
            <person name="Silar P."/>
            <person name="Natvig D."/>
            <person name="Lalanne C."/>
            <person name="Gautier V."/>
            <person name="Ament-Velasquez S.L."/>
            <person name="Kruys A."/>
            <person name="Hutchinson M.I."/>
            <person name="Powell A.J."/>
            <person name="Barry K."/>
            <person name="Miller A.N."/>
            <person name="Grigoriev I.V."/>
            <person name="Debuchy R."/>
            <person name="Gladieux P."/>
            <person name="Thoren M.H."/>
            <person name="Johannesson H."/>
        </authorList>
    </citation>
    <scope>NUCLEOTIDE SEQUENCE</scope>
    <source>
        <strain evidence="2">CBS 123565</strain>
    </source>
</reference>
<reference evidence="2" key="1">
    <citation type="journal article" date="2023" name="Mol. Phylogenet. Evol.">
        <title>Genome-scale phylogeny and comparative genomics of the fungal order Sordariales.</title>
        <authorList>
            <person name="Hensen N."/>
            <person name="Bonometti L."/>
            <person name="Westerberg I."/>
            <person name="Brannstrom I.O."/>
            <person name="Guillou S."/>
            <person name="Cros-Aarteil S."/>
            <person name="Calhoun S."/>
            <person name="Haridas S."/>
            <person name="Kuo A."/>
            <person name="Mondo S."/>
            <person name="Pangilinan J."/>
            <person name="Riley R."/>
            <person name="LaButti K."/>
            <person name="Andreopoulos B."/>
            <person name="Lipzen A."/>
            <person name="Chen C."/>
            <person name="Yan M."/>
            <person name="Daum C."/>
            <person name="Ng V."/>
            <person name="Clum A."/>
            <person name="Steindorff A."/>
            <person name="Ohm R.A."/>
            <person name="Martin F."/>
            <person name="Silar P."/>
            <person name="Natvig D.O."/>
            <person name="Lalanne C."/>
            <person name="Gautier V."/>
            <person name="Ament-Velasquez S.L."/>
            <person name="Kruys A."/>
            <person name="Hutchinson M.I."/>
            <person name="Powell A.J."/>
            <person name="Barry K."/>
            <person name="Miller A.N."/>
            <person name="Grigoriev I.V."/>
            <person name="Debuchy R."/>
            <person name="Gladieux P."/>
            <person name="Hiltunen Thoren M."/>
            <person name="Johannesson H."/>
        </authorList>
    </citation>
    <scope>NUCLEOTIDE SEQUENCE</scope>
    <source>
        <strain evidence="2">CBS 123565</strain>
    </source>
</reference>
<accession>A0AAN6ZGC3</accession>
<evidence type="ECO:0000256" key="1">
    <source>
        <dbReference type="SAM" id="MobiDB-lite"/>
    </source>
</evidence>